<evidence type="ECO:0000259" key="7">
    <source>
        <dbReference type="PROSITE" id="PS50850"/>
    </source>
</evidence>
<dbReference type="PANTHER" id="PTHR23511:SF34">
    <property type="entry name" value="SYNAPTIC VESICLE GLYCOPROTEIN 2"/>
    <property type="match status" value="1"/>
</dbReference>
<keyword evidence="2" id="KW-0813">Transport</keyword>
<dbReference type="SUPFAM" id="SSF103473">
    <property type="entry name" value="MFS general substrate transporter"/>
    <property type="match status" value="1"/>
</dbReference>
<comment type="subcellular location">
    <subcellularLocation>
        <location evidence="1">Cell membrane</location>
        <topology evidence="1">Multi-pass membrane protein</topology>
    </subcellularLocation>
</comment>
<dbReference type="PROSITE" id="PS00216">
    <property type="entry name" value="SUGAR_TRANSPORT_1"/>
    <property type="match status" value="1"/>
</dbReference>
<keyword evidence="9" id="KW-1185">Reference proteome</keyword>
<feature type="transmembrane region" description="Helical" evidence="6">
    <location>
        <begin position="416"/>
        <end position="435"/>
    </location>
</feature>
<feature type="domain" description="Major facilitator superfamily (MFS) profile" evidence="7">
    <location>
        <begin position="28"/>
        <end position="440"/>
    </location>
</feature>
<proteinExistence type="predicted"/>
<feature type="transmembrane region" description="Helical" evidence="6">
    <location>
        <begin position="264"/>
        <end position="284"/>
    </location>
</feature>
<feature type="transmembrane region" description="Helical" evidence="6">
    <location>
        <begin position="327"/>
        <end position="346"/>
    </location>
</feature>
<name>A0A6N7W2A7_9ACTO</name>
<dbReference type="Gene3D" id="1.20.1250.20">
    <property type="entry name" value="MFS general substrate transporter like domains"/>
    <property type="match status" value="1"/>
</dbReference>
<reference evidence="8 9" key="1">
    <citation type="submission" date="2019-08" db="EMBL/GenBank/DDBJ databases">
        <title>In-depth cultivation of the pig gut microbiome towards novel bacterial diversity and tailored functional studies.</title>
        <authorList>
            <person name="Wylensek D."/>
            <person name="Hitch T.C.A."/>
            <person name="Clavel T."/>
        </authorList>
    </citation>
    <scope>NUCLEOTIDE SEQUENCE [LARGE SCALE GENOMIC DNA]</scope>
    <source>
        <strain evidence="8 9">WB03_NA08</strain>
    </source>
</reference>
<dbReference type="PROSITE" id="PS00217">
    <property type="entry name" value="SUGAR_TRANSPORT_2"/>
    <property type="match status" value="1"/>
</dbReference>
<dbReference type="EMBL" id="VULO01000002">
    <property type="protein sequence ID" value="MSS83541.1"/>
    <property type="molecule type" value="Genomic_DNA"/>
</dbReference>
<feature type="transmembrane region" description="Helical" evidence="6">
    <location>
        <begin position="296"/>
        <end position="320"/>
    </location>
</feature>
<feature type="transmembrane region" description="Helical" evidence="6">
    <location>
        <begin position="94"/>
        <end position="113"/>
    </location>
</feature>
<dbReference type="Pfam" id="PF00083">
    <property type="entry name" value="Sugar_tr"/>
    <property type="match status" value="1"/>
</dbReference>
<sequence>MNTDIHTAERDLTDRMDSMPLTRKHRRILGASGIGWAFDAMDVGLITYVIAVLTDQWGLSGTEKSWIVSAGFIGMAIGAAAGGRLADRFGRRTIFTATLIIYGIATGLSALVSAVIPLVILRVFVGLGLGAELPVASTLVAELSPRKVRGSVVVWLEAFWAIGWMIAAVIGYYVVPASHDGWRWAFAVGALPALYAVYLRSSIPESVRYLLRRGRRLEAEAVVESFEADIRKGQKQTSRVPVAEPDVTSAARSIYSPELRKRTIALWAIWFMVNFAYYGAFIWIPSILVSEGHSLVQSFGFTLIMALAQLPGYATAAILIERWGRRPTLALFLLGSAGSAVAFGLASTHTTIIIAGCLLSFFNLGAWGALYAITPELYPTSLRGRGSGAATGFGRLASIVAPFAVTALLAATSKGILFAVFASAFAIAALALIWIPEFKGASLQR</sequence>
<gene>
    <name evidence="8" type="ORF">FYJ24_01930</name>
</gene>
<organism evidence="8 9">
    <name type="scientific">Scrofimicrobium canadense</name>
    <dbReference type="NCBI Taxonomy" id="2652290"/>
    <lineage>
        <taxon>Bacteria</taxon>
        <taxon>Bacillati</taxon>
        <taxon>Actinomycetota</taxon>
        <taxon>Actinomycetes</taxon>
        <taxon>Actinomycetales</taxon>
        <taxon>Actinomycetaceae</taxon>
        <taxon>Scrofimicrobium</taxon>
    </lineage>
</organism>
<feature type="transmembrane region" description="Helical" evidence="6">
    <location>
        <begin position="352"/>
        <end position="373"/>
    </location>
</feature>
<dbReference type="GO" id="GO:0022857">
    <property type="term" value="F:transmembrane transporter activity"/>
    <property type="evidence" value="ECO:0007669"/>
    <property type="project" value="InterPro"/>
</dbReference>
<feature type="transmembrane region" description="Helical" evidence="6">
    <location>
        <begin position="393"/>
        <end position="410"/>
    </location>
</feature>
<evidence type="ECO:0000313" key="8">
    <source>
        <dbReference type="EMBL" id="MSS83541.1"/>
    </source>
</evidence>
<comment type="caution">
    <text evidence="8">The sequence shown here is derived from an EMBL/GenBank/DDBJ whole genome shotgun (WGS) entry which is preliminary data.</text>
</comment>
<dbReference type="InterPro" id="IPR005828">
    <property type="entry name" value="MFS_sugar_transport-like"/>
</dbReference>
<dbReference type="RefSeq" id="WP_154543077.1">
    <property type="nucleotide sequence ID" value="NZ_VULO01000002.1"/>
</dbReference>
<protein>
    <submittedName>
        <fullName evidence="8">MFS transporter</fullName>
    </submittedName>
</protein>
<dbReference type="PROSITE" id="PS50850">
    <property type="entry name" value="MFS"/>
    <property type="match status" value="1"/>
</dbReference>
<evidence type="ECO:0000256" key="3">
    <source>
        <dbReference type="ARBA" id="ARBA00022692"/>
    </source>
</evidence>
<accession>A0A6N7W2A7</accession>
<dbReference type="PANTHER" id="PTHR23511">
    <property type="entry name" value="SYNAPTIC VESICLE GLYCOPROTEIN 2"/>
    <property type="match status" value="1"/>
</dbReference>
<dbReference type="InterPro" id="IPR005829">
    <property type="entry name" value="Sugar_transporter_CS"/>
</dbReference>
<feature type="transmembrane region" description="Helical" evidence="6">
    <location>
        <begin position="181"/>
        <end position="199"/>
    </location>
</feature>
<evidence type="ECO:0000256" key="4">
    <source>
        <dbReference type="ARBA" id="ARBA00022989"/>
    </source>
</evidence>
<keyword evidence="4 6" id="KW-1133">Transmembrane helix</keyword>
<evidence type="ECO:0000256" key="6">
    <source>
        <dbReference type="SAM" id="Phobius"/>
    </source>
</evidence>
<dbReference type="InterPro" id="IPR036259">
    <property type="entry name" value="MFS_trans_sf"/>
</dbReference>
<keyword evidence="5 6" id="KW-0472">Membrane</keyword>
<dbReference type="GO" id="GO:0005886">
    <property type="term" value="C:plasma membrane"/>
    <property type="evidence" value="ECO:0007669"/>
    <property type="project" value="UniProtKB-SubCell"/>
</dbReference>
<evidence type="ECO:0000313" key="9">
    <source>
        <dbReference type="Proteomes" id="UP000470875"/>
    </source>
</evidence>
<evidence type="ECO:0000256" key="1">
    <source>
        <dbReference type="ARBA" id="ARBA00004651"/>
    </source>
</evidence>
<feature type="transmembrane region" description="Helical" evidence="6">
    <location>
        <begin position="152"/>
        <end position="175"/>
    </location>
</feature>
<feature type="transmembrane region" description="Helical" evidence="6">
    <location>
        <begin position="28"/>
        <end position="53"/>
    </location>
</feature>
<evidence type="ECO:0000256" key="2">
    <source>
        <dbReference type="ARBA" id="ARBA00022448"/>
    </source>
</evidence>
<dbReference type="AlphaFoldDB" id="A0A6N7W2A7"/>
<feature type="transmembrane region" description="Helical" evidence="6">
    <location>
        <begin position="65"/>
        <end position="82"/>
    </location>
</feature>
<evidence type="ECO:0000256" key="5">
    <source>
        <dbReference type="ARBA" id="ARBA00023136"/>
    </source>
</evidence>
<dbReference type="Proteomes" id="UP000470875">
    <property type="component" value="Unassembled WGS sequence"/>
</dbReference>
<keyword evidence="3 6" id="KW-0812">Transmembrane</keyword>
<dbReference type="CDD" id="cd17316">
    <property type="entry name" value="MFS_SV2_like"/>
    <property type="match status" value="1"/>
</dbReference>
<feature type="transmembrane region" description="Helical" evidence="6">
    <location>
        <begin position="119"/>
        <end position="140"/>
    </location>
</feature>
<dbReference type="InterPro" id="IPR020846">
    <property type="entry name" value="MFS_dom"/>
</dbReference>